<accession>A0ABW1DDE9</accession>
<name>A0ABW1DDE9_9ACTN</name>
<dbReference type="RefSeq" id="WP_379524510.1">
    <property type="nucleotide sequence ID" value="NZ_JBHSPA010000117.1"/>
</dbReference>
<keyword evidence="2 5" id="KW-0812">Transmembrane</keyword>
<gene>
    <name evidence="6" type="ORF">ACFPZ3_65670</name>
</gene>
<dbReference type="Proteomes" id="UP001596058">
    <property type="component" value="Unassembled WGS sequence"/>
</dbReference>
<evidence type="ECO:0000256" key="3">
    <source>
        <dbReference type="ARBA" id="ARBA00022989"/>
    </source>
</evidence>
<feature type="transmembrane region" description="Helical" evidence="5">
    <location>
        <begin position="96"/>
        <end position="114"/>
    </location>
</feature>
<protein>
    <submittedName>
        <fullName evidence="6">DoxX family protein</fullName>
    </submittedName>
</protein>
<keyword evidence="3 5" id="KW-1133">Transmembrane helix</keyword>
<proteinExistence type="predicted"/>
<evidence type="ECO:0000256" key="4">
    <source>
        <dbReference type="ARBA" id="ARBA00023136"/>
    </source>
</evidence>
<feature type="transmembrane region" description="Helical" evidence="5">
    <location>
        <begin position="70"/>
        <end position="90"/>
    </location>
</feature>
<keyword evidence="7" id="KW-1185">Reference proteome</keyword>
<comment type="subcellular location">
    <subcellularLocation>
        <location evidence="1">Membrane</location>
        <topology evidence="1">Multi-pass membrane protein</topology>
    </subcellularLocation>
</comment>
<comment type="caution">
    <text evidence="6">The sequence shown here is derived from an EMBL/GenBank/DDBJ whole genome shotgun (WGS) entry which is preliminary data.</text>
</comment>
<keyword evidence="4 5" id="KW-0472">Membrane</keyword>
<evidence type="ECO:0000313" key="6">
    <source>
        <dbReference type="EMBL" id="MFC5835101.1"/>
    </source>
</evidence>
<sequence>MFTVYVAVTIATILANSAIVVADLARAEFVLANMAEVGVPPSALPMLAMLKAAGAVGLLLGLLGIDVIGVAAAAGLVAFFVCAIVVHVRARVFHNIAFPGAFLVLALASLALGITH</sequence>
<dbReference type="Pfam" id="PF13564">
    <property type="entry name" value="DoxX_2"/>
    <property type="match status" value="1"/>
</dbReference>
<evidence type="ECO:0000256" key="5">
    <source>
        <dbReference type="SAM" id="Phobius"/>
    </source>
</evidence>
<dbReference type="InterPro" id="IPR032808">
    <property type="entry name" value="DoxX"/>
</dbReference>
<evidence type="ECO:0000313" key="7">
    <source>
        <dbReference type="Proteomes" id="UP001596058"/>
    </source>
</evidence>
<organism evidence="6 7">
    <name type="scientific">Nonomuraea insulae</name>
    <dbReference type="NCBI Taxonomy" id="1616787"/>
    <lineage>
        <taxon>Bacteria</taxon>
        <taxon>Bacillati</taxon>
        <taxon>Actinomycetota</taxon>
        <taxon>Actinomycetes</taxon>
        <taxon>Streptosporangiales</taxon>
        <taxon>Streptosporangiaceae</taxon>
        <taxon>Nonomuraea</taxon>
    </lineage>
</organism>
<evidence type="ECO:0000256" key="2">
    <source>
        <dbReference type="ARBA" id="ARBA00022692"/>
    </source>
</evidence>
<reference evidence="7" key="1">
    <citation type="journal article" date="2019" name="Int. J. Syst. Evol. Microbiol.">
        <title>The Global Catalogue of Microorganisms (GCM) 10K type strain sequencing project: providing services to taxonomists for standard genome sequencing and annotation.</title>
        <authorList>
            <consortium name="The Broad Institute Genomics Platform"/>
            <consortium name="The Broad Institute Genome Sequencing Center for Infectious Disease"/>
            <person name="Wu L."/>
            <person name="Ma J."/>
        </authorList>
    </citation>
    <scope>NUCLEOTIDE SEQUENCE [LARGE SCALE GENOMIC DNA]</scope>
    <source>
        <strain evidence="7">CCUG 53903</strain>
    </source>
</reference>
<dbReference type="EMBL" id="JBHSPA010000117">
    <property type="protein sequence ID" value="MFC5835101.1"/>
    <property type="molecule type" value="Genomic_DNA"/>
</dbReference>
<evidence type="ECO:0000256" key="1">
    <source>
        <dbReference type="ARBA" id="ARBA00004141"/>
    </source>
</evidence>